<dbReference type="EMBL" id="LT991976">
    <property type="protein sequence ID" value="SPK71515.1"/>
    <property type="molecule type" value="Genomic_DNA"/>
</dbReference>
<gene>
    <name evidence="2" type="ORF">CT19425_30739</name>
</gene>
<accession>A0A375IE44</accession>
<organism evidence="2 3">
    <name type="scientific">Cupriavidus taiwanensis</name>
    <dbReference type="NCBI Taxonomy" id="164546"/>
    <lineage>
        <taxon>Bacteria</taxon>
        <taxon>Pseudomonadati</taxon>
        <taxon>Pseudomonadota</taxon>
        <taxon>Betaproteobacteria</taxon>
        <taxon>Burkholderiales</taxon>
        <taxon>Burkholderiaceae</taxon>
        <taxon>Cupriavidus</taxon>
    </lineage>
</organism>
<dbReference type="Proteomes" id="UP000255505">
    <property type="component" value="Chromosome I"/>
</dbReference>
<dbReference type="AlphaFoldDB" id="A0A375IE44"/>
<protein>
    <submittedName>
        <fullName evidence="2">Uncharacterized protein</fullName>
    </submittedName>
</protein>
<sequence length="214" mass="22530">MRTKSGPPPRHDCRRAGAAWRSGQAVGKRVQNFRLTEGTRLTSCSRILGELSSGLLISYLVPKPDLTWMSVARPLSRYSRTWVPSRSFSWKLGWRGWFSCDLAAGAIGWLLIWFSSCWVSALLSCAPAQPDASTSAAATATPSPGTGRLAGDSGSPATAAAVAARVDRTGRTGEGEVIGCSCAGCGASGTQRRGMRRLDCNPAAPGLADGQVPF</sequence>
<evidence type="ECO:0000313" key="3">
    <source>
        <dbReference type="Proteomes" id="UP000255505"/>
    </source>
</evidence>
<evidence type="ECO:0000256" key="1">
    <source>
        <dbReference type="SAM" id="MobiDB-lite"/>
    </source>
</evidence>
<proteinExistence type="predicted"/>
<feature type="region of interest" description="Disordered" evidence="1">
    <location>
        <begin position="133"/>
        <end position="154"/>
    </location>
</feature>
<reference evidence="2 3" key="1">
    <citation type="submission" date="2018-01" db="EMBL/GenBank/DDBJ databases">
        <authorList>
            <person name="Gaut B.S."/>
            <person name="Morton B.R."/>
            <person name="Clegg M.T."/>
            <person name="Duvall M.R."/>
        </authorList>
    </citation>
    <scope>NUCLEOTIDE SEQUENCE [LARGE SCALE GENOMIC DNA]</scope>
    <source>
        <strain evidence="2">Cupriavidus taiwanensis LMG 19425</strain>
    </source>
</reference>
<evidence type="ECO:0000313" key="2">
    <source>
        <dbReference type="EMBL" id="SPK71515.1"/>
    </source>
</evidence>
<feature type="compositionally biased region" description="Low complexity" evidence="1">
    <location>
        <begin position="133"/>
        <end position="144"/>
    </location>
</feature>
<name>A0A375IE44_9BURK</name>